<dbReference type="Pfam" id="PF07732">
    <property type="entry name" value="Cu-oxidase_3"/>
    <property type="match status" value="1"/>
</dbReference>
<dbReference type="GO" id="GO:0016491">
    <property type="term" value="F:oxidoreductase activity"/>
    <property type="evidence" value="ECO:0007669"/>
    <property type="project" value="UniProtKB-KW"/>
</dbReference>
<dbReference type="CDD" id="cd13903">
    <property type="entry name" value="CuRO_3_Tv-LCC_like"/>
    <property type="match status" value="1"/>
</dbReference>
<protein>
    <submittedName>
        <fullName evidence="11">Laccase</fullName>
    </submittedName>
</protein>
<keyword evidence="3" id="KW-0560">Oxidoreductase</keyword>
<dbReference type="InterPro" id="IPR002355">
    <property type="entry name" value="Cu_oxidase_Cu_BS"/>
</dbReference>
<evidence type="ECO:0000259" key="8">
    <source>
        <dbReference type="Pfam" id="PF00394"/>
    </source>
</evidence>
<keyword evidence="7" id="KW-0732">Signal</keyword>
<name>A0A0D7AD08_9AGAR</name>
<dbReference type="SUPFAM" id="SSF49503">
    <property type="entry name" value="Cupredoxins"/>
    <property type="match status" value="3"/>
</dbReference>
<evidence type="ECO:0000259" key="9">
    <source>
        <dbReference type="Pfam" id="PF07731"/>
    </source>
</evidence>
<dbReference type="InterPro" id="IPR008972">
    <property type="entry name" value="Cupredoxin"/>
</dbReference>
<sequence length="540" mass="59215">MAPLIFSLVFALATARFGVCSLGTVADLHIVNAFVAPDGYNRSATLAEGTLEGPAIIGNKNDTFEINVYNDLTNDTMYRDASIHWHGILQYDNNFQDGTAMVSQCPISDGDSYLYKFTVTDQAGTFWYHSHYAVQYCDGLRGPLIIYDPDDPYLDDYDVDNESTIITLSDWYHSVSPNVTIPATPDSTLINGLGRYAGGTETDLAVVTVEYGKRYRMRLLNIGCDPDFEFGIDQHNMTIIEIDGNNVEKLTVTSIDIFPGQRYSFILYADQAVDNYLIRADPSIGTLGYDGGINSAILRYVGANVTDTLPTSVALNDTAPLLEADLHVSIQFLSRVLSLIANVVYQPLEDPAAPGNATLEGADVILYYNMTSPAAHVMAVNGYAYASPTVPVLLQALSGTTNVGNLLPNGSIYNIQSGQVVQVTIPGGYLTLQHPFHLHGHTFSIIKAAYSDDVNYVNPPRRDTLNSGETGDYAIIRFTADNYGPWMLHCHIDWHLAQGLAIVFAEEIEDWNSTIPVTSAWDDLCPLYATSEKLDEGLTF</sequence>
<evidence type="ECO:0000256" key="7">
    <source>
        <dbReference type="SAM" id="SignalP"/>
    </source>
</evidence>
<evidence type="ECO:0000256" key="1">
    <source>
        <dbReference type="ARBA" id="ARBA00010609"/>
    </source>
</evidence>
<dbReference type="AlphaFoldDB" id="A0A0D7AD08"/>
<organism evidence="11 12">
    <name type="scientific">Fistulina hepatica ATCC 64428</name>
    <dbReference type="NCBI Taxonomy" id="1128425"/>
    <lineage>
        <taxon>Eukaryota</taxon>
        <taxon>Fungi</taxon>
        <taxon>Dikarya</taxon>
        <taxon>Basidiomycota</taxon>
        <taxon>Agaricomycotina</taxon>
        <taxon>Agaricomycetes</taxon>
        <taxon>Agaricomycetidae</taxon>
        <taxon>Agaricales</taxon>
        <taxon>Fistulinaceae</taxon>
        <taxon>Fistulina</taxon>
    </lineage>
</organism>
<evidence type="ECO:0000313" key="12">
    <source>
        <dbReference type="Proteomes" id="UP000054144"/>
    </source>
</evidence>
<dbReference type="InterPro" id="IPR033138">
    <property type="entry name" value="Cu_oxidase_CS"/>
</dbReference>
<dbReference type="GO" id="GO:0005507">
    <property type="term" value="F:copper ion binding"/>
    <property type="evidence" value="ECO:0007669"/>
    <property type="project" value="InterPro"/>
</dbReference>
<evidence type="ECO:0000256" key="4">
    <source>
        <dbReference type="ARBA" id="ARBA00023008"/>
    </source>
</evidence>
<keyword evidence="5" id="KW-1015">Disulfide bond</keyword>
<dbReference type="InterPro" id="IPR011706">
    <property type="entry name" value="Cu-oxidase_C"/>
</dbReference>
<evidence type="ECO:0000256" key="2">
    <source>
        <dbReference type="ARBA" id="ARBA00022723"/>
    </source>
</evidence>
<dbReference type="PROSITE" id="PS00080">
    <property type="entry name" value="MULTICOPPER_OXIDASE2"/>
    <property type="match status" value="1"/>
</dbReference>
<keyword evidence="2" id="KW-0479">Metal-binding</keyword>
<dbReference type="Pfam" id="PF07731">
    <property type="entry name" value="Cu-oxidase_2"/>
    <property type="match status" value="1"/>
</dbReference>
<dbReference type="PANTHER" id="PTHR11709">
    <property type="entry name" value="MULTI-COPPER OXIDASE"/>
    <property type="match status" value="1"/>
</dbReference>
<dbReference type="Gene3D" id="2.60.40.420">
    <property type="entry name" value="Cupredoxins - blue copper proteins"/>
    <property type="match status" value="3"/>
</dbReference>
<feature type="chain" id="PRO_5012226902" evidence="7">
    <location>
        <begin position="16"/>
        <end position="540"/>
    </location>
</feature>
<evidence type="ECO:0000256" key="3">
    <source>
        <dbReference type="ARBA" id="ARBA00023002"/>
    </source>
</evidence>
<dbReference type="InterPro" id="IPR045087">
    <property type="entry name" value="Cu-oxidase_fam"/>
</dbReference>
<dbReference type="OrthoDB" id="2121828at2759"/>
<accession>A0A0D7AD08</accession>
<evidence type="ECO:0000256" key="6">
    <source>
        <dbReference type="ARBA" id="ARBA00023180"/>
    </source>
</evidence>
<dbReference type="Pfam" id="PF00394">
    <property type="entry name" value="Cu-oxidase"/>
    <property type="match status" value="1"/>
</dbReference>
<dbReference type="EMBL" id="KN881928">
    <property type="protein sequence ID" value="KIY47806.1"/>
    <property type="molecule type" value="Genomic_DNA"/>
</dbReference>
<keyword evidence="6" id="KW-0325">Glycoprotein</keyword>
<keyword evidence="4" id="KW-0186">Copper</keyword>
<reference evidence="11 12" key="1">
    <citation type="journal article" date="2015" name="Fungal Genet. Biol.">
        <title>Evolution of novel wood decay mechanisms in Agaricales revealed by the genome sequences of Fistulina hepatica and Cylindrobasidium torrendii.</title>
        <authorList>
            <person name="Floudas D."/>
            <person name="Held B.W."/>
            <person name="Riley R."/>
            <person name="Nagy L.G."/>
            <person name="Koehler G."/>
            <person name="Ransdell A.S."/>
            <person name="Younus H."/>
            <person name="Chow J."/>
            <person name="Chiniquy J."/>
            <person name="Lipzen A."/>
            <person name="Tritt A."/>
            <person name="Sun H."/>
            <person name="Haridas S."/>
            <person name="LaButti K."/>
            <person name="Ohm R.A."/>
            <person name="Kues U."/>
            <person name="Blanchette R.A."/>
            <person name="Grigoriev I.V."/>
            <person name="Minto R.E."/>
            <person name="Hibbett D.S."/>
        </authorList>
    </citation>
    <scope>NUCLEOTIDE SEQUENCE [LARGE SCALE GENOMIC DNA]</scope>
    <source>
        <strain evidence="11 12">ATCC 64428</strain>
    </source>
</reference>
<dbReference type="InterPro" id="IPR011707">
    <property type="entry name" value="Cu-oxidase-like_N"/>
</dbReference>
<feature type="domain" description="Plastocyanin-like" evidence="9">
    <location>
        <begin position="386"/>
        <end position="508"/>
    </location>
</feature>
<dbReference type="Proteomes" id="UP000054144">
    <property type="component" value="Unassembled WGS sequence"/>
</dbReference>
<keyword evidence="12" id="KW-1185">Reference proteome</keyword>
<evidence type="ECO:0000256" key="5">
    <source>
        <dbReference type="ARBA" id="ARBA00023157"/>
    </source>
</evidence>
<evidence type="ECO:0000313" key="11">
    <source>
        <dbReference type="EMBL" id="KIY47806.1"/>
    </source>
</evidence>
<dbReference type="PANTHER" id="PTHR11709:SF511">
    <property type="entry name" value="LACCASE"/>
    <property type="match status" value="1"/>
</dbReference>
<feature type="signal peptide" evidence="7">
    <location>
        <begin position="1"/>
        <end position="15"/>
    </location>
</feature>
<comment type="similarity">
    <text evidence="1">Belongs to the multicopper oxidase family.</text>
</comment>
<feature type="domain" description="Plastocyanin-like" evidence="10">
    <location>
        <begin position="35"/>
        <end position="150"/>
    </location>
</feature>
<feature type="domain" description="Plastocyanin-like" evidence="8">
    <location>
        <begin position="162"/>
        <end position="303"/>
    </location>
</feature>
<proteinExistence type="inferred from homology"/>
<dbReference type="FunFam" id="2.60.40.420:FF:000045">
    <property type="entry name" value="Laccase 2"/>
    <property type="match status" value="1"/>
</dbReference>
<dbReference type="PROSITE" id="PS00079">
    <property type="entry name" value="MULTICOPPER_OXIDASE1"/>
    <property type="match status" value="2"/>
</dbReference>
<evidence type="ECO:0000259" key="10">
    <source>
        <dbReference type="Pfam" id="PF07732"/>
    </source>
</evidence>
<dbReference type="InterPro" id="IPR001117">
    <property type="entry name" value="Cu-oxidase_2nd"/>
</dbReference>
<gene>
    <name evidence="11" type="ORF">FISHEDRAFT_74333</name>
</gene>